<reference evidence="2" key="1">
    <citation type="journal article" date="2021" name="Nat. Commun.">
        <title>Genetic determinants of endophytism in the Arabidopsis root mycobiome.</title>
        <authorList>
            <person name="Mesny F."/>
            <person name="Miyauchi S."/>
            <person name="Thiergart T."/>
            <person name="Pickel B."/>
            <person name="Atanasova L."/>
            <person name="Karlsson M."/>
            <person name="Huettel B."/>
            <person name="Barry K.W."/>
            <person name="Haridas S."/>
            <person name="Chen C."/>
            <person name="Bauer D."/>
            <person name="Andreopoulos W."/>
            <person name="Pangilinan J."/>
            <person name="LaButti K."/>
            <person name="Riley R."/>
            <person name="Lipzen A."/>
            <person name="Clum A."/>
            <person name="Drula E."/>
            <person name="Henrissat B."/>
            <person name="Kohler A."/>
            <person name="Grigoriev I.V."/>
            <person name="Martin F.M."/>
            <person name="Hacquard S."/>
        </authorList>
    </citation>
    <scope>NUCLEOTIDE SEQUENCE</scope>
    <source>
        <strain evidence="2">MPI-CAGE-CH-0235</strain>
    </source>
</reference>
<evidence type="ECO:0000313" key="2">
    <source>
        <dbReference type="EMBL" id="KAH7329583.1"/>
    </source>
</evidence>
<sequence length="367" mass="40484">MASMNPPTSVDDWAHQAKSLHGEETLSYSTLAQALASNPAVKFSSASKVPYAAWLLLKVVWQKHTGPITHTTIFGENEEVWKDPARKRLQKQPWYSAFKERDPNPMKWLHMANWKQSADEIVSRPADLMNVSSGGVSFDADNPFNFSKATSHAHHRPEGKRLADSSRLSPRPTPSSSSSPPAMRAFSPGVSPSRSNEMGLSGGPGTSRSGSFTNADSSPDSGREEENRLVNKFRPDEALINASIISLLQGIWMPTQQRRDGLYKGYVWSVVHRQLTIPEPVSHGSSASNSKRKNILTAKTDGCFRAPHRRHPDDGDVLAIIEVKPYRRDATAHNLRSVRVQEGAEMAAWIALESNKGLLPASLGTYR</sequence>
<accession>A0A8K0T4A9</accession>
<organism evidence="2 3">
    <name type="scientific">Stachybotrys elegans</name>
    <dbReference type="NCBI Taxonomy" id="80388"/>
    <lineage>
        <taxon>Eukaryota</taxon>
        <taxon>Fungi</taxon>
        <taxon>Dikarya</taxon>
        <taxon>Ascomycota</taxon>
        <taxon>Pezizomycotina</taxon>
        <taxon>Sordariomycetes</taxon>
        <taxon>Hypocreomycetidae</taxon>
        <taxon>Hypocreales</taxon>
        <taxon>Stachybotryaceae</taxon>
        <taxon>Stachybotrys</taxon>
    </lineage>
</organism>
<feature type="region of interest" description="Disordered" evidence="1">
    <location>
        <begin position="147"/>
        <end position="227"/>
    </location>
</feature>
<protein>
    <submittedName>
        <fullName evidence="2">Uncharacterized protein</fullName>
    </submittedName>
</protein>
<dbReference type="OrthoDB" id="3508621at2759"/>
<feature type="compositionally biased region" description="Low complexity" evidence="1">
    <location>
        <begin position="165"/>
        <end position="188"/>
    </location>
</feature>
<proteinExistence type="predicted"/>
<dbReference type="Proteomes" id="UP000813444">
    <property type="component" value="Unassembled WGS sequence"/>
</dbReference>
<comment type="caution">
    <text evidence="2">The sequence shown here is derived from an EMBL/GenBank/DDBJ whole genome shotgun (WGS) entry which is preliminary data.</text>
</comment>
<name>A0A8K0T4A9_9HYPO</name>
<feature type="compositionally biased region" description="Polar residues" evidence="1">
    <location>
        <begin position="206"/>
        <end position="220"/>
    </location>
</feature>
<evidence type="ECO:0000256" key="1">
    <source>
        <dbReference type="SAM" id="MobiDB-lite"/>
    </source>
</evidence>
<gene>
    <name evidence="2" type="ORF">B0I35DRAFT_47699</name>
</gene>
<dbReference type="EMBL" id="JAGPNK010000001">
    <property type="protein sequence ID" value="KAH7329583.1"/>
    <property type="molecule type" value="Genomic_DNA"/>
</dbReference>
<dbReference type="AlphaFoldDB" id="A0A8K0T4A9"/>
<keyword evidence="3" id="KW-1185">Reference proteome</keyword>
<evidence type="ECO:0000313" key="3">
    <source>
        <dbReference type="Proteomes" id="UP000813444"/>
    </source>
</evidence>